<evidence type="ECO:0000313" key="17">
    <source>
        <dbReference type="EMBL" id="CDK29839.1"/>
    </source>
</evidence>
<feature type="transmembrane region" description="Helical" evidence="15">
    <location>
        <begin position="133"/>
        <end position="151"/>
    </location>
</feature>
<dbReference type="PROSITE" id="PS51384">
    <property type="entry name" value="FAD_FR"/>
    <property type="match status" value="1"/>
</dbReference>
<dbReference type="SUPFAM" id="SSF52343">
    <property type="entry name" value="Ferredoxin reductase-like, C-terminal NADP-linked domain"/>
    <property type="match status" value="1"/>
</dbReference>
<protein>
    <recommendedName>
        <fullName evidence="14">Probable metalloreductase AIM14</fullName>
    </recommendedName>
</protein>
<evidence type="ECO:0000256" key="4">
    <source>
        <dbReference type="ARBA" id="ARBA00022692"/>
    </source>
</evidence>
<dbReference type="SFLD" id="SFLDG01168">
    <property type="entry name" value="Ferric_reductase_subgroup_(FRE"/>
    <property type="match status" value="1"/>
</dbReference>
<dbReference type="Pfam" id="PF01794">
    <property type="entry name" value="Ferric_reduct"/>
    <property type="match status" value="1"/>
</dbReference>
<evidence type="ECO:0000256" key="1">
    <source>
        <dbReference type="ARBA" id="ARBA00004141"/>
    </source>
</evidence>
<dbReference type="InterPro" id="IPR017927">
    <property type="entry name" value="FAD-bd_FR_type"/>
</dbReference>
<dbReference type="EMBL" id="HG793131">
    <property type="protein sequence ID" value="CDK29839.1"/>
    <property type="molecule type" value="Genomic_DNA"/>
</dbReference>
<evidence type="ECO:0000256" key="10">
    <source>
        <dbReference type="ARBA" id="ARBA00023065"/>
    </source>
</evidence>
<dbReference type="CDD" id="cd06186">
    <property type="entry name" value="NOX_Duox_like_FAD_NADP"/>
    <property type="match status" value="1"/>
</dbReference>
<organism evidence="17 18">
    <name type="scientific">Kuraishia capsulata CBS 1993</name>
    <dbReference type="NCBI Taxonomy" id="1382522"/>
    <lineage>
        <taxon>Eukaryota</taxon>
        <taxon>Fungi</taxon>
        <taxon>Dikarya</taxon>
        <taxon>Ascomycota</taxon>
        <taxon>Saccharomycotina</taxon>
        <taxon>Pichiomycetes</taxon>
        <taxon>Pichiales</taxon>
        <taxon>Pichiaceae</taxon>
        <taxon>Kuraishia</taxon>
    </lineage>
</organism>
<evidence type="ECO:0000256" key="5">
    <source>
        <dbReference type="ARBA" id="ARBA00022827"/>
    </source>
</evidence>
<dbReference type="OrthoDB" id="17725at2759"/>
<accession>W6MSZ0</accession>
<evidence type="ECO:0000259" key="16">
    <source>
        <dbReference type="PROSITE" id="PS51384"/>
    </source>
</evidence>
<keyword evidence="6" id="KW-0521">NADP</keyword>
<keyword evidence="8 15" id="KW-1133">Transmembrane helix</keyword>
<evidence type="ECO:0000256" key="14">
    <source>
        <dbReference type="ARBA" id="ARBA00039704"/>
    </source>
</evidence>
<feature type="transmembrane region" description="Helical" evidence="15">
    <location>
        <begin position="194"/>
        <end position="212"/>
    </location>
</feature>
<evidence type="ECO:0000256" key="12">
    <source>
        <dbReference type="ARBA" id="ARBA00037386"/>
    </source>
</evidence>
<dbReference type="Proteomes" id="UP000019384">
    <property type="component" value="Unassembled WGS sequence"/>
</dbReference>
<evidence type="ECO:0000256" key="6">
    <source>
        <dbReference type="ARBA" id="ARBA00022857"/>
    </source>
</evidence>
<comment type="subcellular location">
    <subcellularLocation>
        <location evidence="1">Membrane</location>
        <topology evidence="1">Multi-pass membrane protein</topology>
    </subcellularLocation>
</comment>
<keyword evidence="7" id="KW-0249">Electron transport</keyword>
<keyword evidence="11 15" id="KW-0472">Membrane</keyword>
<dbReference type="AlphaFoldDB" id="W6MSZ0"/>
<dbReference type="GeneID" id="34523210"/>
<proteinExistence type="inferred from homology"/>
<feature type="domain" description="FAD-binding FR-type" evidence="16">
    <location>
        <begin position="234"/>
        <end position="360"/>
    </location>
</feature>
<dbReference type="PANTHER" id="PTHR11972">
    <property type="entry name" value="NADPH OXIDASE"/>
    <property type="match status" value="1"/>
</dbReference>
<feature type="transmembrane region" description="Helical" evidence="15">
    <location>
        <begin position="102"/>
        <end position="121"/>
    </location>
</feature>
<reference evidence="17" key="1">
    <citation type="submission" date="2013-12" db="EMBL/GenBank/DDBJ databases">
        <authorList>
            <person name="Genoscope - CEA"/>
        </authorList>
    </citation>
    <scope>NUCLEOTIDE SEQUENCE</scope>
    <source>
        <strain evidence="17">CBS 1993</strain>
    </source>
</reference>
<dbReference type="InterPro" id="IPR013130">
    <property type="entry name" value="Fe3_Rdtase_TM_dom"/>
</dbReference>
<evidence type="ECO:0000256" key="15">
    <source>
        <dbReference type="SAM" id="Phobius"/>
    </source>
</evidence>
<feature type="transmembrane region" description="Helical" evidence="15">
    <location>
        <begin position="58"/>
        <end position="82"/>
    </location>
</feature>
<dbReference type="GO" id="GO:0000293">
    <property type="term" value="F:ferric-chelate reductase activity"/>
    <property type="evidence" value="ECO:0007669"/>
    <property type="project" value="TreeGrafter"/>
</dbReference>
<dbReference type="InterPro" id="IPR039261">
    <property type="entry name" value="FNR_nucleotide-bd"/>
</dbReference>
<evidence type="ECO:0000256" key="13">
    <source>
        <dbReference type="ARBA" id="ARBA00038065"/>
    </source>
</evidence>
<dbReference type="SFLD" id="SFLDS00052">
    <property type="entry name" value="Ferric_Reductase_Domain"/>
    <property type="match status" value="1"/>
</dbReference>
<evidence type="ECO:0000256" key="11">
    <source>
        <dbReference type="ARBA" id="ARBA00023136"/>
    </source>
</evidence>
<evidence type="ECO:0000313" key="18">
    <source>
        <dbReference type="Proteomes" id="UP000019384"/>
    </source>
</evidence>
<feature type="transmembrane region" description="Helical" evidence="15">
    <location>
        <begin position="20"/>
        <end position="37"/>
    </location>
</feature>
<dbReference type="InterPro" id="IPR013112">
    <property type="entry name" value="FAD-bd_8"/>
</dbReference>
<evidence type="ECO:0000256" key="8">
    <source>
        <dbReference type="ARBA" id="ARBA00022989"/>
    </source>
</evidence>
<comment type="function">
    <text evidence="12">Probable cell surface metalloreductase. May be involved in iron or copper homeostasis.</text>
</comment>
<evidence type="ECO:0000256" key="7">
    <source>
        <dbReference type="ARBA" id="ARBA00022982"/>
    </source>
</evidence>
<dbReference type="SFLD" id="SFLDF00463">
    <property type="entry name" value="AIM14"/>
    <property type="match status" value="1"/>
</dbReference>
<evidence type="ECO:0000256" key="2">
    <source>
        <dbReference type="ARBA" id="ARBA00022448"/>
    </source>
</evidence>
<dbReference type="STRING" id="1382522.W6MSZ0"/>
<dbReference type="HOGENOM" id="CLU_036508_0_0_1"/>
<dbReference type="Pfam" id="PF08030">
    <property type="entry name" value="NAD_binding_6"/>
    <property type="match status" value="1"/>
</dbReference>
<dbReference type="PANTHER" id="PTHR11972:SF198">
    <property type="entry name" value="METALLOREDUCTASE AIM14-RELATED"/>
    <property type="match status" value="1"/>
</dbReference>
<keyword evidence="5" id="KW-0274">FAD</keyword>
<comment type="similarity">
    <text evidence="13">Belongs to the ferric reductase (FRE) family. AIM14 subfamily.</text>
</comment>
<dbReference type="Pfam" id="PF08022">
    <property type="entry name" value="FAD_binding_8"/>
    <property type="match status" value="1"/>
</dbReference>
<gene>
    <name evidence="17" type="ORF">KUCA_T00005833001</name>
</gene>
<dbReference type="Gene3D" id="3.40.50.80">
    <property type="entry name" value="Nucleotide-binding domain of ferredoxin-NADP reductase (FNR) module"/>
    <property type="match status" value="1"/>
</dbReference>
<keyword evidence="2" id="KW-0813">Transport</keyword>
<keyword evidence="9" id="KW-0560">Oxidoreductase</keyword>
<feature type="transmembrane region" description="Helical" evidence="15">
    <location>
        <begin position="163"/>
        <end position="182"/>
    </location>
</feature>
<dbReference type="InterPro" id="IPR050369">
    <property type="entry name" value="RBOH/FRE"/>
</dbReference>
<evidence type="ECO:0000256" key="3">
    <source>
        <dbReference type="ARBA" id="ARBA00022630"/>
    </source>
</evidence>
<dbReference type="RefSeq" id="XP_022461822.1">
    <property type="nucleotide sequence ID" value="XM_022602985.1"/>
</dbReference>
<keyword evidence="10" id="KW-0406">Ion transport</keyword>
<evidence type="ECO:0000256" key="9">
    <source>
        <dbReference type="ARBA" id="ARBA00023002"/>
    </source>
</evidence>
<dbReference type="InterPro" id="IPR013121">
    <property type="entry name" value="Fe_red_NAD-bd_6"/>
</dbReference>
<reference evidence="17" key="2">
    <citation type="submission" date="2014-02" db="EMBL/GenBank/DDBJ databases">
        <title>Complete DNA sequence of /Kuraishia capsulata/ illustrates novel genomic features among budding yeasts (/Saccharomycotina/).</title>
        <authorList>
            <person name="Morales L."/>
            <person name="Noel B."/>
            <person name="Porcel B."/>
            <person name="Marcet-Houben M."/>
            <person name="Hullo M-F."/>
            <person name="Sacerdot C."/>
            <person name="Tekaia F."/>
            <person name="Leh-Louis V."/>
            <person name="Despons L."/>
            <person name="Khanna V."/>
            <person name="Aury J-M."/>
            <person name="Barbe V."/>
            <person name="Couloux A."/>
            <person name="Labadie K."/>
            <person name="Pelletier E."/>
            <person name="Souciet J-L."/>
            <person name="Boekhout T."/>
            <person name="Gabaldon T."/>
            <person name="Wincker P."/>
            <person name="Dujon B."/>
        </authorList>
    </citation>
    <scope>NUCLEOTIDE SEQUENCE</scope>
    <source>
        <strain evidence="17">CBS 1993</strain>
    </source>
</reference>
<sequence length="496" mass="57138">MVIPRHEGHHHHDHSKDKKWGYLTLLLSILYLVYLYVSNYIHSIKWLKSGRSTGGKNWVLPGLWLRLLVFVAFSIVICLWGIDKETFKSNFRRFGRVAYCLVPLNIFLTFKPAVITGTNYLDLLGLHKWLSRWLMVMAIVHSVGFTVVWIVNQEVSTWSKLFQFNNLLGAITCNFSILLLVVSTKPIRRIMYQFFYLFHNVTMWLWVFAIIYHSRWEVTSYGALCGLLLAYQLYQRVFCVVRNLTPLNFLTNGEHNLSLIRLPNPNKFSFEPGSHLRVYKNHSISKFWNWFLPSHPYSIVAMDMTSISLVVKGYNMFNPHVPQQYTISTKLYNSIHPNIFKTAENVVIVCGGSGISFGLPIYQHFLQNSGNLDLVPYLCWIVRSDSELYLLDELKVKGIEVFVTTGSGESVFNLEEEMLLADEIELESLEQTEEKENKVHRGGRPDLRGLIAPKMASTMDKANKWVVSCGPEGLVAECNKIAKQMKVQSLSEVYSM</sequence>
<dbReference type="GO" id="GO:0033215">
    <property type="term" value="P:reductive iron assimilation"/>
    <property type="evidence" value="ECO:0007669"/>
    <property type="project" value="TreeGrafter"/>
</dbReference>
<keyword evidence="4 15" id="KW-0812">Transmembrane</keyword>
<name>W6MSZ0_9ASCO</name>
<keyword evidence="3" id="KW-0285">Flavoprotein</keyword>
<keyword evidence="18" id="KW-1185">Reference proteome</keyword>
<dbReference type="GO" id="GO:0005886">
    <property type="term" value="C:plasma membrane"/>
    <property type="evidence" value="ECO:0007669"/>
    <property type="project" value="TreeGrafter"/>
</dbReference>